<proteinExistence type="predicted"/>
<sequence>MTESNQVNGGCFIRIQSSGIVDAKNGPLSCRERGEFEEPKVSEKVFGAKKSPNYEKPSNISLPNSTKSLLSKKGKGEDRERQVKSDEVQAGKSNDCAVYSENEKVTTHGLSINYHQPCSIGKTVSILQNEAEKFQSEVCDPNLNVLEANGSSSSTDLSIDDSKDEDFVPMPACDISYTAGSRNFRLRGAKTPISRKGNIFKVKNDGHKVDRGRREFKRSPFIGMRKQRTNSILEALVDILPEKSVCDDILLNIGARFHSLDEESTNTFPNGVGDILGGLENEQDVPEPTDHVDFK</sequence>
<keyword evidence="2" id="KW-1185">Reference proteome</keyword>
<gene>
    <name evidence="1" type="ORF">CLIB1444_12S01332</name>
</gene>
<comment type="caution">
    <text evidence="1">The sequence shown here is derived from an EMBL/GenBank/DDBJ whole genome shotgun (WGS) entry which is preliminary data.</text>
</comment>
<organism evidence="1 2">
    <name type="scientific">[Candida] jaroonii</name>
    <dbReference type="NCBI Taxonomy" id="467808"/>
    <lineage>
        <taxon>Eukaryota</taxon>
        <taxon>Fungi</taxon>
        <taxon>Dikarya</taxon>
        <taxon>Ascomycota</taxon>
        <taxon>Saccharomycotina</taxon>
        <taxon>Pichiomycetes</taxon>
        <taxon>Debaryomycetaceae</taxon>
        <taxon>Yamadazyma</taxon>
    </lineage>
</organism>
<dbReference type="Proteomes" id="UP001152531">
    <property type="component" value="Unassembled WGS sequence"/>
</dbReference>
<protein>
    <submittedName>
        <fullName evidence="1">Uncharacterized protein</fullName>
    </submittedName>
</protein>
<name>A0ACA9YD41_9ASCO</name>
<dbReference type="EMBL" id="CALSDN010000012">
    <property type="protein sequence ID" value="CAH6722969.1"/>
    <property type="molecule type" value="Genomic_DNA"/>
</dbReference>
<evidence type="ECO:0000313" key="2">
    <source>
        <dbReference type="Proteomes" id="UP001152531"/>
    </source>
</evidence>
<accession>A0ACA9YD41</accession>
<reference evidence="1" key="1">
    <citation type="submission" date="2022-06" db="EMBL/GenBank/DDBJ databases">
        <authorList>
            <person name="Legras J.-L."/>
            <person name="Devillers H."/>
            <person name="Grondin C."/>
        </authorList>
    </citation>
    <scope>NUCLEOTIDE SEQUENCE</scope>
    <source>
        <strain evidence="1">CLIB 1444</strain>
    </source>
</reference>
<evidence type="ECO:0000313" key="1">
    <source>
        <dbReference type="EMBL" id="CAH6722969.1"/>
    </source>
</evidence>